<gene>
    <name evidence="3" type="ORF">MEDL_137</name>
</gene>
<comment type="caution">
    <text evidence="3">The sequence shown here is derived from an EMBL/GenBank/DDBJ whole genome shotgun (WGS) entry which is preliminary data.</text>
</comment>
<dbReference type="OrthoDB" id="5954510at2759"/>
<proteinExistence type="predicted"/>
<sequence>MTAISYLRLLSFLNYSVQWPKGSYTLVKPKAGCPTGWYEGWRKQDNEDKNNKNELSSGHHFCGFQTGSIYWDDEDKNNSNEKDATLPSGEFDKDTLIDYCCRSDGSYNTKIILPTDKPFYLLRFFTSSPCQQVKGMIAREEIIKTDDEDNNNKNSNSGSHPRIVETTTTSSTTAIIIDLFHKI</sequence>
<dbReference type="Pfam" id="PF16977">
    <property type="entry name" value="ApeC"/>
    <property type="match status" value="1"/>
</dbReference>
<reference evidence="3" key="1">
    <citation type="submission" date="2021-03" db="EMBL/GenBank/DDBJ databases">
        <authorList>
            <person name="Bekaert M."/>
        </authorList>
    </citation>
    <scope>NUCLEOTIDE SEQUENCE</scope>
</reference>
<name>A0A8S3PLX0_MYTED</name>
<organism evidence="3 4">
    <name type="scientific">Mytilus edulis</name>
    <name type="common">Blue mussel</name>
    <dbReference type="NCBI Taxonomy" id="6550"/>
    <lineage>
        <taxon>Eukaryota</taxon>
        <taxon>Metazoa</taxon>
        <taxon>Spiralia</taxon>
        <taxon>Lophotrochozoa</taxon>
        <taxon>Mollusca</taxon>
        <taxon>Bivalvia</taxon>
        <taxon>Autobranchia</taxon>
        <taxon>Pteriomorphia</taxon>
        <taxon>Mytilida</taxon>
        <taxon>Mytiloidea</taxon>
        <taxon>Mytilidae</taxon>
        <taxon>Mytilinae</taxon>
        <taxon>Mytilus</taxon>
    </lineage>
</organism>
<feature type="domain" description="Apextrin C-terminal" evidence="2">
    <location>
        <begin position="63"/>
        <end position="169"/>
    </location>
</feature>
<dbReference type="EMBL" id="CAJPWZ010000006">
    <property type="protein sequence ID" value="CAG2184482.1"/>
    <property type="molecule type" value="Genomic_DNA"/>
</dbReference>
<dbReference type="PANTHER" id="PTHR19324:SF33">
    <property type="entry name" value="MUCIN-5AC"/>
    <property type="match status" value="1"/>
</dbReference>
<keyword evidence="4" id="KW-1185">Reference proteome</keyword>
<evidence type="ECO:0000259" key="2">
    <source>
        <dbReference type="Pfam" id="PF16977"/>
    </source>
</evidence>
<dbReference type="InterPro" id="IPR031569">
    <property type="entry name" value="ApeC"/>
</dbReference>
<evidence type="ECO:0000256" key="1">
    <source>
        <dbReference type="SAM" id="MobiDB-lite"/>
    </source>
</evidence>
<evidence type="ECO:0000313" key="3">
    <source>
        <dbReference type="EMBL" id="CAG2184482.1"/>
    </source>
</evidence>
<dbReference type="AlphaFoldDB" id="A0A8S3PLX0"/>
<evidence type="ECO:0000313" key="4">
    <source>
        <dbReference type="Proteomes" id="UP000683360"/>
    </source>
</evidence>
<feature type="region of interest" description="Disordered" evidence="1">
    <location>
        <begin position="144"/>
        <end position="165"/>
    </location>
</feature>
<accession>A0A8S3PLX0</accession>
<protein>
    <recommendedName>
        <fullName evidence="2">Apextrin C-terminal domain-containing protein</fullName>
    </recommendedName>
</protein>
<dbReference type="PANTHER" id="PTHR19324">
    <property type="entry name" value="PERFORIN-LIKE PROTEIN 1"/>
    <property type="match status" value="1"/>
</dbReference>
<dbReference type="Proteomes" id="UP000683360">
    <property type="component" value="Unassembled WGS sequence"/>
</dbReference>